<evidence type="ECO:0000256" key="1">
    <source>
        <dbReference type="PROSITE-ProRule" id="PRU00023"/>
    </source>
</evidence>
<proteinExistence type="predicted"/>
<name>A0A6B9ZFK2_9BACT</name>
<keyword evidence="1" id="KW-0040">ANK repeat</keyword>
<dbReference type="EMBL" id="CP048113">
    <property type="protein sequence ID" value="QHS61150.1"/>
    <property type="molecule type" value="Genomic_DNA"/>
</dbReference>
<dbReference type="InterPro" id="IPR018756">
    <property type="entry name" value="DUF2314"/>
</dbReference>
<dbReference type="KEGG" id="chih:GWR21_16550"/>
<feature type="domain" description="DUF2314" evidence="2">
    <location>
        <begin position="14"/>
        <end position="148"/>
    </location>
</feature>
<evidence type="ECO:0000313" key="4">
    <source>
        <dbReference type="Proteomes" id="UP000476411"/>
    </source>
</evidence>
<protein>
    <submittedName>
        <fullName evidence="3">DUF2314 domain-containing protein</fullName>
    </submittedName>
</protein>
<dbReference type="SUPFAM" id="SSF48403">
    <property type="entry name" value="Ankyrin repeat"/>
    <property type="match status" value="1"/>
</dbReference>
<sequence>MEDTPVYYAKGDSPEMMQAFENARKTFKYFWRELSWEARRIIPGLDLACVKVAFMQQFPEEKEPTIEHMWINDVYFDGDNISGTLVNDPDTLTNVQNGDAVTVPLAQISDWLFASGGKTYGGFTIHQMRSGMSPEERAEHDDAWGLEFGDYDKIEVVRDQYTRPENLEEHPMSINMGESFVKFLQEYPQEMTNADEQGYTLLHREAIAGNKTSVALLLQQGADTSRKTSSGKTALDFAQQLEWEHVAALLKAGA</sequence>
<dbReference type="RefSeq" id="WP_162332828.1">
    <property type="nucleotide sequence ID" value="NZ_CP048113.1"/>
</dbReference>
<evidence type="ECO:0000313" key="3">
    <source>
        <dbReference type="EMBL" id="QHS61150.1"/>
    </source>
</evidence>
<keyword evidence="4" id="KW-1185">Reference proteome</keyword>
<dbReference type="Pfam" id="PF12796">
    <property type="entry name" value="Ank_2"/>
    <property type="match status" value="1"/>
</dbReference>
<dbReference type="PROSITE" id="PS50297">
    <property type="entry name" value="ANK_REP_REGION"/>
    <property type="match status" value="1"/>
</dbReference>
<reference evidence="3 4" key="1">
    <citation type="submission" date="2020-01" db="EMBL/GenBank/DDBJ databases">
        <title>Complete genome sequence of Chitinophaga sp. H33E-04 isolated from quinoa roots.</title>
        <authorList>
            <person name="Weon H.-Y."/>
            <person name="Lee S.A."/>
        </authorList>
    </citation>
    <scope>NUCLEOTIDE SEQUENCE [LARGE SCALE GENOMIC DNA]</scope>
    <source>
        <strain evidence="3 4">H33E-04</strain>
    </source>
</reference>
<dbReference type="Pfam" id="PF10077">
    <property type="entry name" value="DUF2314"/>
    <property type="match status" value="1"/>
</dbReference>
<gene>
    <name evidence="3" type="ORF">GWR21_16550</name>
</gene>
<dbReference type="InterPro" id="IPR002110">
    <property type="entry name" value="Ankyrin_rpt"/>
</dbReference>
<dbReference type="AlphaFoldDB" id="A0A6B9ZFK2"/>
<organism evidence="3 4">
    <name type="scientific">Chitinophaga agri</name>
    <dbReference type="NCBI Taxonomy" id="2703787"/>
    <lineage>
        <taxon>Bacteria</taxon>
        <taxon>Pseudomonadati</taxon>
        <taxon>Bacteroidota</taxon>
        <taxon>Chitinophagia</taxon>
        <taxon>Chitinophagales</taxon>
        <taxon>Chitinophagaceae</taxon>
        <taxon>Chitinophaga</taxon>
    </lineage>
</organism>
<accession>A0A6B9ZFK2</accession>
<dbReference type="Gene3D" id="1.25.40.20">
    <property type="entry name" value="Ankyrin repeat-containing domain"/>
    <property type="match status" value="1"/>
</dbReference>
<dbReference type="Proteomes" id="UP000476411">
    <property type="component" value="Chromosome"/>
</dbReference>
<dbReference type="PROSITE" id="PS50088">
    <property type="entry name" value="ANK_REPEAT"/>
    <property type="match status" value="1"/>
</dbReference>
<evidence type="ECO:0000259" key="2">
    <source>
        <dbReference type="Pfam" id="PF10077"/>
    </source>
</evidence>
<dbReference type="InterPro" id="IPR036770">
    <property type="entry name" value="Ankyrin_rpt-contain_sf"/>
</dbReference>
<feature type="repeat" description="ANK" evidence="1">
    <location>
        <begin position="197"/>
        <end position="229"/>
    </location>
</feature>